<reference evidence="2" key="1">
    <citation type="submission" date="2022-01" db="EMBL/GenBank/DDBJ databases">
        <title>Genome Sequence Resource for Two Populations of Ditylenchus destructor, the Migratory Endoparasitic Phytonematode.</title>
        <authorList>
            <person name="Zhang H."/>
            <person name="Lin R."/>
            <person name="Xie B."/>
        </authorList>
    </citation>
    <scope>NUCLEOTIDE SEQUENCE</scope>
    <source>
        <strain evidence="2">BazhouSP</strain>
    </source>
</reference>
<feature type="compositionally biased region" description="Basic and acidic residues" evidence="1">
    <location>
        <begin position="54"/>
        <end position="68"/>
    </location>
</feature>
<evidence type="ECO:0000313" key="3">
    <source>
        <dbReference type="Proteomes" id="UP001201812"/>
    </source>
</evidence>
<feature type="region of interest" description="Disordered" evidence="1">
    <location>
        <begin position="1"/>
        <end position="90"/>
    </location>
</feature>
<feature type="compositionally biased region" description="Basic and acidic residues" evidence="1">
    <location>
        <begin position="245"/>
        <end position="257"/>
    </location>
</feature>
<dbReference type="EMBL" id="JAKKPZ010000002">
    <property type="protein sequence ID" value="KAI1726527.1"/>
    <property type="molecule type" value="Genomic_DNA"/>
</dbReference>
<feature type="region of interest" description="Disordered" evidence="1">
    <location>
        <begin position="319"/>
        <end position="343"/>
    </location>
</feature>
<feature type="compositionally biased region" description="Polar residues" evidence="1">
    <location>
        <begin position="328"/>
        <end position="338"/>
    </location>
</feature>
<feature type="region of interest" description="Disordered" evidence="1">
    <location>
        <begin position="427"/>
        <end position="455"/>
    </location>
</feature>
<evidence type="ECO:0000256" key="1">
    <source>
        <dbReference type="SAM" id="MobiDB-lite"/>
    </source>
</evidence>
<proteinExistence type="predicted"/>
<name>A0AAD4RCW7_9BILA</name>
<dbReference type="AlphaFoldDB" id="A0AAD4RCW7"/>
<feature type="region of interest" description="Disordered" evidence="1">
    <location>
        <begin position="207"/>
        <end position="296"/>
    </location>
</feature>
<feature type="compositionally biased region" description="Low complexity" evidence="1">
    <location>
        <begin position="10"/>
        <end position="25"/>
    </location>
</feature>
<protein>
    <submittedName>
        <fullName evidence="2">Uncharacterized protein</fullName>
    </submittedName>
</protein>
<accession>A0AAD4RCW7</accession>
<comment type="caution">
    <text evidence="2">The sequence shown here is derived from an EMBL/GenBank/DDBJ whole genome shotgun (WGS) entry which is preliminary data.</text>
</comment>
<feature type="compositionally biased region" description="Polar residues" evidence="1">
    <location>
        <begin position="26"/>
        <end position="41"/>
    </location>
</feature>
<keyword evidence="3" id="KW-1185">Reference proteome</keyword>
<organism evidence="2 3">
    <name type="scientific">Ditylenchus destructor</name>
    <dbReference type="NCBI Taxonomy" id="166010"/>
    <lineage>
        <taxon>Eukaryota</taxon>
        <taxon>Metazoa</taxon>
        <taxon>Ecdysozoa</taxon>
        <taxon>Nematoda</taxon>
        <taxon>Chromadorea</taxon>
        <taxon>Rhabditida</taxon>
        <taxon>Tylenchina</taxon>
        <taxon>Tylenchomorpha</taxon>
        <taxon>Sphaerularioidea</taxon>
        <taxon>Anguinidae</taxon>
        <taxon>Anguininae</taxon>
        <taxon>Ditylenchus</taxon>
    </lineage>
</organism>
<feature type="compositionally biased region" description="Basic and acidic residues" evidence="1">
    <location>
        <begin position="427"/>
        <end position="444"/>
    </location>
</feature>
<gene>
    <name evidence="2" type="ORF">DdX_03249</name>
</gene>
<evidence type="ECO:0000313" key="2">
    <source>
        <dbReference type="EMBL" id="KAI1726527.1"/>
    </source>
</evidence>
<sequence>MSSKEDRRSNSSSASSSTKPRTSNSINSNTREAPHSSSSWKASPPKYSDFVRGNYRENRSARSREPKFRRGGPPIFGMKRAAPFIRGRGGKRGRIAVRGRISPIRKTIAGNYGCPIRHKPSYDVSPDRSGTDMYAIKEFNRNDLFRKMIEAKNGDNLDEYYRYRDLLNRLERGELPKDSEKGKIQEEEMSIDELELEEVDCIGTVDESHHTDEDYNGLNNDDDEDIVPLDKDFKRDSDLGFPSSSKDEVNNQREDLINKSPMRSAVTTDDYSIRNRRLGRDSHSEEDDESTGGEDEEEVAYYHLAEDNLDLDVMVKAAERSTEKGQTHSRSSPQMSCTEEQEEDLDLLESDVPVLNCGLSKFPLTLSLKDSSETKSNFHNFLPMFVEAIFHSTNINGNAASSSSTEYPQRIQKYCMPIISKYGGKGHLDANEHETSSSRNESETPKSAQPLTDIENTEQPKKIPLTLMQIALNQFVILTCARFQCSTSLYTILIAFTFVLYDNYSHFDSSDRLQLCSMNAISIFVYMRIQMYSFF</sequence>
<dbReference type="Proteomes" id="UP001201812">
    <property type="component" value="Unassembled WGS sequence"/>
</dbReference>
<feature type="compositionally biased region" description="Acidic residues" evidence="1">
    <location>
        <begin position="284"/>
        <end position="296"/>
    </location>
</feature>
<feature type="compositionally biased region" description="Basic and acidic residues" evidence="1">
    <location>
        <begin position="228"/>
        <end position="238"/>
    </location>
</feature>